<dbReference type="Proteomes" id="UP001499974">
    <property type="component" value="Unassembled WGS sequence"/>
</dbReference>
<proteinExistence type="predicted"/>
<sequence>MRKLIIGTVATTTLFFAGAGAAFAAVSGSLNVSTSGAATSGGTFNFKSAGCKWGTNAWDGRVSGVFDVSTATDHLNGRVDGYGWTKLVQANSAGDYDYDYCISGRDVTVHDTIAIQACREHWYGDDCSSKEKSRT</sequence>
<dbReference type="EMBL" id="BAABKM010000002">
    <property type="protein sequence ID" value="GAA4702636.1"/>
    <property type="molecule type" value="Genomic_DNA"/>
</dbReference>
<evidence type="ECO:0000313" key="3">
    <source>
        <dbReference type="Proteomes" id="UP001499974"/>
    </source>
</evidence>
<protein>
    <recommendedName>
        <fullName evidence="4">Secreted protein</fullName>
    </recommendedName>
</protein>
<dbReference type="RefSeq" id="WP_345521102.1">
    <property type="nucleotide sequence ID" value="NZ_BAABKM010000002.1"/>
</dbReference>
<evidence type="ECO:0000313" key="2">
    <source>
        <dbReference type="EMBL" id="GAA4702636.1"/>
    </source>
</evidence>
<feature type="signal peptide" evidence="1">
    <location>
        <begin position="1"/>
        <end position="24"/>
    </location>
</feature>
<comment type="caution">
    <text evidence="2">The sequence shown here is derived from an EMBL/GenBank/DDBJ whole genome shotgun (WGS) entry which is preliminary data.</text>
</comment>
<evidence type="ECO:0000256" key="1">
    <source>
        <dbReference type="SAM" id="SignalP"/>
    </source>
</evidence>
<organism evidence="2 3">
    <name type="scientific">Nocardioides conyzicola</name>
    <dbReference type="NCBI Taxonomy" id="1651781"/>
    <lineage>
        <taxon>Bacteria</taxon>
        <taxon>Bacillati</taxon>
        <taxon>Actinomycetota</taxon>
        <taxon>Actinomycetes</taxon>
        <taxon>Propionibacteriales</taxon>
        <taxon>Nocardioidaceae</taxon>
        <taxon>Nocardioides</taxon>
    </lineage>
</organism>
<name>A0ABP8XA22_9ACTN</name>
<gene>
    <name evidence="2" type="ORF">GCM10023349_19950</name>
</gene>
<reference evidence="3" key="1">
    <citation type="journal article" date="2019" name="Int. J. Syst. Evol. Microbiol.">
        <title>The Global Catalogue of Microorganisms (GCM) 10K type strain sequencing project: providing services to taxonomists for standard genome sequencing and annotation.</title>
        <authorList>
            <consortium name="The Broad Institute Genomics Platform"/>
            <consortium name="The Broad Institute Genome Sequencing Center for Infectious Disease"/>
            <person name="Wu L."/>
            <person name="Ma J."/>
        </authorList>
    </citation>
    <scope>NUCLEOTIDE SEQUENCE [LARGE SCALE GENOMIC DNA]</scope>
    <source>
        <strain evidence="3">JCM 18531</strain>
    </source>
</reference>
<keyword evidence="3" id="KW-1185">Reference proteome</keyword>
<evidence type="ECO:0008006" key="4">
    <source>
        <dbReference type="Google" id="ProtNLM"/>
    </source>
</evidence>
<accession>A0ABP8XA22</accession>
<keyword evidence="1" id="KW-0732">Signal</keyword>
<feature type="chain" id="PRO_5046106749" description="Secreted protein" evidence="1">
    <location>
        <begin position="25"/>
        <end position="135"/>
    </location>
</feature>